<protein>
    <submittedName>
        <fullName evidence="1">Uncharacterized protein</fullName>
    </submittedName>
</protein>
<comment type="caution">
    <text evidence="1">The sequence shown here is derived from an EMBL/GenBank/DDBJ whole genome shotgun (WGS) entry which is preliminary data.</text>
</comment>
<gene>
    <name evidence="1" type="ORF">AYI69_g8357</name>
</gene>
<accession>A0A1R1XK11</accession>
<name>A0A1R1XK11_9FUNG</name>
<reference evidence="2" key="1">
    <citation type="submission" date="2017-01" db="EMBL/GenBank/DDBJ databases">
        <authorList>
            <person name="Wang Y."/>
            <person name="White M."/>
            <person name="Kvist S."/>
            <person name="Moncalvo J.-M."/>
        </authorList>
    </citation>
    <scope>NUCLEOTIDE SEQUENCE [LARGE SCALE GENOMIC DNA]</scope>
    <source>
        <strain evidence="2">ID-206-W2</strain>
    </source>
</reference>
<dbReference type="AlphaFoldDB" id="A0A1R1XK11"/>
<evidence type="ECO:0000313" key="1">
    <source>
        <dbReference type="EMBL" id="OMJ14987.1"/>
    </source>
</evidence>
<organism evidence="1 2">
    <name type="scientific">Smittium culicis</name>
    <dbReference type="NCBI Taxonomy" id="133412"/>
    <lineage>
        <taxon>Eukaryota</taxon>
        <taxon>Fungi</taxon>
        <taxon>Fungi incertae sedis</taxon>
        <taxon>Zoopagomycota</taxon>
        <taxon>Kickxellomycotina</taxon>
        <taxon>Harpellomycetes</taxon>
        <taxon>Harpellales</taxon>
        <taxon>Legeriomycetaceae</taxon>
        <taxon>Smittium</taxon>
    </lineage>
</organism>
<dbReference type="EMBL" id="LSSM01004406">
    <property type="protein sequence ID" value="OMJ14987.1"/>
    <property type="molecule type" value="Genomic_DNA"/>
</dbReference>
<sequence length="75" mass="8457">MFQYSFSQFNIFEFDDSFFIVESLVPLTVIVPPVIPQTVPEASEVTDTGTFGSTYIKNSGVLFQLKRCLSNKLNI</sequence>
<keyword evidence="2" id="KW-1185">Reference proteome</keyword>
<evidence type="ECO:0000313" key="2">
    <source>
        <dbReference type="Proteomes" id="UP000187429"/>
    </source>
</evidence>
<dbReference type="Proteomes" id="UP000187429">
    <property type="component" value="Unassembled WGS sequence"/>
</dbReference>
<proteinExistence type="predicted"/>